<feature type="domain" description="Peptidase M16 N-terminal" evidence="2">
    <location>
        <begin position="43"/>
        <end position="174"/>
    </location>
</feature>
<evidence type="ECO:0000313" key="4">
    <source>
        <dbReference type="EMBL" id="TGD44553.1"/>
    </source>
</evidence>
<keyword evidence="1" id="KW-0732">Signal</keyword>
<dbReference type="SUPFAM" id="SSF63411">
    <property type="entry name" value="LuxS/MPP-like metallohydrolase"/>
    <property type="match status" value="2"/>
</dbReference>
<evidence type="ECO:0000259" key="2">
    <source>
        <dbReference type="Pfam" id="PF00675"/>
    </source>
</evidence>
<feature type="domain" description="Peptidase M16 C-terminal" evidence="3">
    <location>
        <begin position="187"/>
        <end position="360"/>
    </location>
</feature>
<dbReference type="InterPro" id="IPR050361">
    <property type="entry name" value="MPP/UQCRC_Complex"/>
</dbReference>
<name>A0ABY2KPD2_9RHOB</name>
<dbReference type="InterPro" id="IPR007863">
    <property type="entry name" value="Peptidase_M16_C"/>
</dbReference>
<comment type="caution">
    <text evidence="4">The sequence shown here is derived from an EMBL/GenBank/DDBJ whole genome shotgun (WGS) entry which is preliminary data.</text>
</comment>
<proteinExistence type="predicted"/>
<dbReference type="PANTHER" id="PTHR11851:SF224">
    <property type="entry name" value="PROCESSING PROTEASE"/>
    <property type="match status" value="1"/>
</dbReference>
<organism evidence="4 5">
    <name type="scientific">Pseudotabrizicola sediminis</name>
    <dbReference type="NCBI Taxonomy" id="2486418"/>
    <lineage>
        <taxon>Bacteria</taxon>
        <taxon>Pseudomonadati</taxon>
        <taxon>Pseudomonadota</taxon>
        <taxon>Alphaproteobacteria</taxon>
        <taxon>Rhodobacterales</taxon>
        <taxon>Paracoccaceae</taxon>
        <taxon>Pseudotabrizicola</taxon>
    </lineage>
</organism>
<sequence>MKMLKLATLLIACALPARAEINIQTVTSPGGITAWLVTEPDIPFTALEIRFRGGTSLDASGKRGAINLMTALIEEGTGDLDSVAFARARDSLAASYSFSADQDSVGVSARFLTENRDQAVDLLRRALTEPRFDVDATERVRGQVLAGLRQDAKDPRTLANQRLREMAFGDHPYATTGDGTIDSVSALTRDDMVTAHLASIARDRIYVAAAGDITAEDLGPMLDTLLGGLPPTGAPLPPRAPMNLTGGITVQDFPGPQATVLFAHEGIKRDDPDFFAASILNEILGGGRFSARLMTEVRDRRGLTYGIGSYLIGYDQAEMLMGQFSSANGTVGQAVEVIRDEWRKIATEGVTEAELEKTKTYLTGNYPLRFDGNGPIAGMLVGMQMIGLSPDYPKTRNAMVEAVTMEDVKRVAATLFREGDLRFVVVGEPEGVTSTD</sequence>
<dbReference type="InterPro" id="IPR011765">
    <property type="entry name" value="Pept_M16_N"/>
</dbReference>
<dbReference type="Pfam" id="PF05193">
    <property type="entry name" value="Peptidase_M16_C"/>
    <property type="match status" value="1"/>
</dbReference>
<feature type="signal peptide" evidence="1">
    <location>
        <begin position="1"/>
        <end position="19"/>
    </location>
</feature>
<protein>
    <submittedName>
        <fullName evidence="4">Insulinase family protein</fullName>
    </submittedName>
</protein>
<gene>
    <name evidence="4" type="ORF">EEB11_02900</name>
</gene>
<feature type="chain" id="PRO_5045935322" evidence="1">
    <location>
        <begin position="20"/>
        <end position="436"/>
    </location>
</feature>
<dbReference type="Pfam" id="PF00675">
    <property type="entry name" value="Peptidase_M16"/>
    <property type="match status" value="1"/>
</dbReference>
<keyword evidence="5" id="KW-1185">Reference proteome</keyword>
<dbReference type="EMBL" id="RPEM01000002">
    <property type="protein sequence ID" value="TGD44553.1"/>
    <property type="molecule type" value="Genomic_DNA"/>
</dbReference>
<dbReference type="Gene3D" id="3.30.830.10">
    <property type="entry name" value="Metalloenzyme, LuxS/M16 peptidase-like"/>
    <property type="match status" value="2"/>
</dbReference>
<accession>A0ABY2KPD2</accession>
<dbReference type="RefSeq" id="WP_135428925.1">
    <property type="nucleotide sequence ID" value="NZ_RPEM01000002.1"/>
</dbReference>
<dbReference type="Proteomes" id="UP000297741">
    <property type="component" value="Unassembled WGS sequence"/>
</dbReference>
<evidence type="ECO:0000313" key="5">
    <source>
        <dbReference type="Proteomes" id="UP000297741"/>
    </source>
</evidence>
<dbReference type="InterPro" id="IPR011249">
    <property type="entry name" value="Metalloenz_LuxS/M16"/>
</dbReference>
<dbReference type="PANTHER" id="PTHR11851">
    <property type="entry name" value="METALLOPROTEASE"/>
    <property type="match status" value="1"/>
</dbReference>
<evidence type="ECO:0000259" key="3">
    <source>
        <dbReference type="Pfam" id="PF05193"/>
    </source>
</evidence>
<evidence type="ECO:0000256" key="1">
    <source>
        <dbReference type="SAM" id="SignalP"/>
    </source>
</evidence>
<reference evidence="4 5" key="1">
    <citation type="submission" date="2018-11" db="EMBL/GenBank/DDBJ databases">
        <title>Tabrizicola sp. isolated from sediment of alpine lake.</title>
        <authorList>
            <person name="Liu Z."/>
        </authorList>
    </citation>
    <scope>NUCLEOTIDE SEQUENCE [LARGE SCALE GENOMIC DNA]</scope>
    <source>
        <strain evidence="4 5">DRYC-M-16</strain>
    </source>
</reference>